<evidence type="ECO:0000256" key="1">
    <source>
        <dbReference type="SAM" id="MobiDB-lite"/>
    </source>
</evidence>
<dbReference type="PROSITE" id="PS50181">
    <property type="entry name" value="FBOX"/>
    <property type="match status" value="1"/>
</dbReference>
<dbReference type="Pfam" id="PF00646">
    <property type="entry name" value="F-box"/>
    <property type="match status" value="1"/>
</dbReference>
<dbReference type="SUPFAM" id="SSF81383">
    <property type="entry name" value="F-box domain"/>
    <property type="match status" value="1"/>
</dbReference>
<dbReference type="OrthoDB" id="3766406at2759"/>
<evidence type="ECO:0000259" key="2">
    <source>
        <dbReference type="PROSITE" id="PS50181"/>
    </source>
</evidence>
<dbReference type="AlphaFoldDB" id="A0A8A3PL18"/>
<evidence type="ECO:0000313" key="3">
    <source>
        <dbReference type="EMBL" id="QSZ36092.1"/>
    </source>
</evidence>
<evidence type="ECO:0000313" key="4">
    <source>
        <dbReference type="Proteomes" id="UP000672032"/>
    </source>
</evidence>
<dbReference type="CDD" id="cd09917">
    <property type="entry name" value="F-box_SF"/>
    <property type="match status" value="1"/>
</dbReference>
<proteinExistence type="predicted"/>
<feature type="region of interest" description="Disordered" evidence="1">
    <location>
        <begin position="42"/>
        <end position="62"/>
    </location>
</feature>
<organism evidence="3 4">
    <name type="scientific">Monilinia vaccinii-corymbosi</name>
    <dbReference type="NCBI Taxonomy" id="61207"/>
    <lineage>
        <taxon>Eukaryota</taxon>
        <taxon>Fungi</taxon>
        <taxon>Dikarya</taxon>
        <taxon>Ascomycota</taxon>
        <taxon>Pezizomycotina</taxon>
        <taxon>Leotiomycetes</taxon>
        <taxon>Helotiales</taxon>
        <taxon>Sclerotiniaceae</taxon>
        <taxon>Monilinia</taxon>
    </lineage>
</organism>
<sequence length="380" mass="45106">MDYIRNKFPLLQKRPYQLSRNVYIQVHLCVLPAYRWRPPKHRLHRRPLPQEPNNQREHSPFDAQEHSPLLQLPIEILEMIADNLPLASAASLSLTCRQIIFLIGTRHITDLETSRHETLMFMSLLVHDVREHIVCITCKKLHQISLARTYTEYQFQGVPLATDPKVLRSLGLAAYAEGIKMVTLYIAKDLKYYHRFKDDLPSQQLLHYIMLRPFSYCLGRRYSTVQKEETEWRVHNGSVYIRTHQNFQGNCSEAGVLLFKICQHLILRVCTHRGRCFIVDWTLLGVKRLIWKGNHISLKLLHCRHCRTEYSMEFNHKKNRNEDCPYEVYLTTWKDLGQSLDSEEWKQHFVHGRLAHPQRLKFPKREIAKIFYGVNPYNRD</sequence>
<feature type="domain" description="F-box" evidence="2">
    <location>
        <begin position="66"/>
        <end position="124"/>
    </location>
</feature>
<protein>
    <recommendedName>
        <fullName evidence="2">F-box domain-containing protein</fullName>
    </recommendedName>
</protein>
<gene>
    <name evidence="3" type="ORF">DSL72_007216</name>
</gene>
<dbReference type="InterPro" id="IPR036047">
    <property type="entry name" value="F-box-like_dom_sf"/>
</dbReference>
<dbReference type="InterPro" id="IPR001810">
    <property type="entry name" value="F-box_dom"/>
</dbReference>
<dbReference type="Proteomes" id="UP000672032">
    <property type="component" value="Chromosome 6"/>
</dbReference>
<name>A0A8A3PL18_9HELO</name>
<dbReference type="EMBL" id="CP063410">
    <property type="protein sequence ID" value="QSZ36092.1"/>
    <property type="molecule type" value="Genomic_DNA"/>
</dbReference>
<reference evidence="3" key="1">
    <citation type="submission" date="2020-10" db="EMBL/GenBank/DDBJ databases">
        <title>Genome Sequence of Monilinia vaccinii-corymbosi Sheds Light on Mummy Berry Disease Infection of Blueberry and Mating Type.</title>
        <authorList>
            <person name="Yow A.G."/>
            <person name="Zhang Y."/>
            <person name="Bansal K."/>
            <person name="Eacker S.M."/>
            <person name="Sullivan S."/>
            <person name="Liachko I."/>
            <person name="Cubeta M.A."/>
            <person name="Rollins J.A."/>
            <person name="Ashrafi H."/>
        </authorList>
    </citation>
    <scope>NUCLEOTIDE SEQUENCE</scope>
    <source>
        <strain evidence="3">RL-1</strain>
    </source>
</reference>
<accession>A0A8A3PL18</accession>
<keyword evidence="4" id="KW-1185">Reference proteome</keyword>